<gene>
    <name evidence="1" type="ORF">RDB_LOCUS81557</name>
</gene>
<evidence type="ECO:0000313" key="1">
    <source>
        <dbReference type="EMBL" id="CAE6476363.1"/>
    </source>
</evidence>
<protein>
    <submittedName>
        <fullName evidence="1">Uncharacterized protein</fullName>
    </submittedName>
</protein>
<reference evidence="1" key="1">
    <citation type="submission" date="2021-01" db="EMBL/GenBank/DDBJ databases">
        <authorList>
            <person name="Kaushik A."/>
        </authorList>
    </citation>
    <scope>NUCLEOTIDE SEQUENCE</scope>
    <source>
        <strain evidence="1">AG6-10EEA</strain>
    </source>
</reference>
<accession>A0A8H3GZN4</accession>
<feature type="non-terminal residue" evidence="1">
    <location>
        <position position="1"/>
    </location>
</feature>
<proteinExistence type="predicted"/>
<organism evidence="1 2">
    <name type="scientific">Rhizoctonia solani</name>
    <dbReference type="NCBI Taxonomy" id="456999"/>
    <lineage>
        <taxon>Eukaryota</taxon>
        <taxon>Fungi</taxon>
        <taxon>Dikarya</taxon>
        <taxon>Basidiomycota</taxon>
        <taxon>Agaricomycotina</taxon>
        <taxon>Agaricomycetes</taxon>
        <taxon>Cantharellales</taxon>
        <taxon>Ceratobasidiaceae</taxon>
        <taxon>Rhizoctonia</taxon>
    </lineage>
</organism>
<dbReference type="Proteomes" id="UP000663853">
    <property type="component" value="Unassembled WGS sequence"/>
</dbReference>
<evidence type="ECO:0000313" key="2">
    <source>
        <dbReference type="Proteomes" id="UP000663853"/>
    </source>
</evidence>
<dbReference type="AlphaFoldDB" id="A0A8H3GZN4"/>
<name>A0A8H3GZN4_9AGAM</name>
<dbReference type="EMBL" id="CAJMXA010002129">
    <property type="protein sequence ID" value="CAE6476363.1"/>
    <property type="molecule type" value="Genomic_DNA"/>
</dbReference>
<comment type="caution">
    <text evidence="1">The sequence shown here is derived from an EMBL/GenBank/DDBJ whole genome shotgun (WGS) entry which is preliminary data.</text>
</comment>
<sequence length="215" mass="24225">MKRFAVLFATLIACTLFQRFLTYFNRLPPNLNLVDRTIEEACRQVAPYMSVLFVLDQIQFTTIEREEEEFTTKKSQKKRKASIAIRARQNTTTVDPRLFTAVDLQYPSSLKELQEIESQVLQRLQVLLEVLLGAFENPELGRYSKTLCFDKPLQQINKQSTPSATVGPIAEGPDTTVLKPGAFPHIRPLAAAKYFDEGSGLGAWSIIISGRAVND</sequence>